<keyword evidence="8" id="KW-1185">Reference proteome</keyword>
<dbReference type="InterPro" id="IPR047134">
    <property type="entry name" value="RNF4"/>
</dbReference>
<evidence type="ECO:0000256" key="1">
    <source>
        <dbReference type="ARBA" id="ARBA00022723"/>
    </source>
</evidence>
<sequence>MNISNDVIDLTESFSLAKVHNTTNVVIDLLDTDDSFNSSFITIIERDNNITSESAKEPPCKKKGHRHKLKLDGLGSSKQDTSKSNKRKSNGWGDCPICWDELGRHPLASTKCGHVYCLKCLEHSLKIEKRCPTCRRVLKGSSAYHPLYINM</sequence>
<dbReference type="Gene3D" id="3.30.40.10">
    <property type="entry name" value="Zinc/RING finger domain, C3HC4 (zinc finger)"/>
    <property type="match status" value="1"/>
</dbReference>
<dbReference type="SMART" id="SM00184">
    <property type="entry name" value="RING"/>
    <property type="match status" value="1"/>
</dbReference>
<dbReference type="Pfam" id="PF13639">
    <property type="entry name" value="zf-RING_2"/>
    <property type="match status" value="1"/>
</dbReference>
<evidence type="ECO:0000256" key="3">
    <source>
        <dbReference type="ARBA" id="ARBA00022833"/>
    </source>
</evidence>
<accession>A0ABR3IKA0</accession>
<organism evidence="7 8">
    <name type="scientific">Loxostege sticticalis</name>
    <name type="common">Beet webworm moth</name>
    <dbReference type="NCBI Taxonomy" id="481309"/>
    <lineage>
        <taxon>Eukaryota</taxon>
        <taxon>Metazoa</taxon>
        <taxon>Ecdysozoa</taxon>
        <taxon>Arthropoda</taxon>
        <taxon>Hexapoda</taxon>
        <taxon>Insecta</taxon>
        <taxon>Pterygota</taxon>
        <taxon>Neoptera</taxon>
        <taxon>Endopterygota</taxon>
        <taxon>Lepidoptera</taxon>
        <taxon>Glossata</taxon>
        <taxon>Ditrysia</taxon>
        <taxon>Pyraloidea</taxon>
        <taxon>Crambidae</taxon>
        <taxon>Pyraustinae</taxon>
        <taxon>Loxostege</taxon>
    </lineage>
</organism>
<keyword evidence="3" id="KW-0862">Zinc</keyword>
<proteinExistence type="predicted"/>
<dbReference type="PANTHER" id="PTHR23041">
    <property type="entry name" value="RING FINGER DOMAIN-CONTAINING"/>
    <property type="match status" value="1"/>
</dbReference>
<evidence type="ECO:0000256" key="4">
    <source>
        <dbReference type="PROSITE-ProRule" id="PRU00175"/>
    </source>
</evidence>
<dbReference type="PANTHER" id="PTHR23041:SF78">
    <property type="entry name" value="E3 UBIQUITIN-PROTEIN LIGASE RNF4"/>
    <property type="match status" value="1"/>
</dbReference>
<comment type="caution">
    <text evidence="7">The sequence shown here is derived from an EMBL/GenBank/DDBJ whole genome shotgun (WGS) entry which is preliminary data.</text>
</comment>
<keyword evidence="2 4" id="KW-0863">Zinc-finger</keyword>
<evidence type="ECO:0000259" key="6">
    <source>
        <dbReference type="PROSITE" id="PS50089"/>
    </source>
</evidence>
<dbReference type="PROSITE" id="PS50089">
    <property type="entry name" value="ZF_RING_2"/>
    <property type="match status" value="1"/>
</dbReference>
<evidence type="ECO:0000313" key="8">
    <source>
        <dbReference type="Proteomes" id="UP001549920"/>
    </source>
</evidence>
<evidence type="ECO:0000256" key="5">
    <source>
        <dbReference type="SAM" id="MobiDB-lite"/>
    </source>
</evidence>
<dbReference type="InterPro" id="IPR017907">
    <property type="entry name" value="Znf_RING_CS"/>
</dbReference>
<dbReference type="SUPFAM" id="SSF57850">
    <property type="entry name" value="RING/U-box"/>
    <property type="match status" value="1"/>
</dbReference>
<dbReference type="InterPro" id="IPR013083">
    <property type="entry name" value="Znf_RING/FYVE/PHD"/>
</dbReference>
<feature type="domain" description="RING-type" evidence="6">
    <location>
        <begin position="95"/>
        <end position="135"/>
    </location>
</feature>
<dbReference type="EMBL" id="JBEUOH010000002">
    <property type="protein sequence ID" value="KAL0901510.1"/>
    <property type="molecule type" value="Genomic_DNA"/>
</dbReference>
<keyword evidence="1" id="KW-0479">Metal-binding</keyword>
<protein>
    <recommendedName>
        <fullName evidence="6">RING-type domain-containing protein</fullName>
    </recommendedName>
</protein>
<dbReference type="InterPro" id="IPR001841">
    <property type="entry name" value="Znf_RING"/>
</dbReference>
<evidence type="ECO:0000313" key="7">
    <source>
        <dbReference type="EMBL" id="KAL0901510.1"/>
    </source>
</evidence>
<gene>
    <name evidence="7" type="ORF">ABMA27_006746</name>
</gene>
<evidence type="ECO:0000256" key="2">
    <source>
        <dbReference type="ARBA" id="ARBA00022771"/>
    </source>
</evidence>
<feature type="region of interest" description="Disordered" evidence="5">
    <location>
        <begin position="52"/>
        <end position="90"/>
    </location>
</feature>
<dbReference type="PROSITE" id="PS00518">
    <property type="entry name" value="ZF_RING_1"/>
    <property type="match status" value="1"/>
</dbReference>
<dbReference type="Proteomes" id="UP001549920">
    <property type="component" value="Unassembled WGS sequence"/>
</dbReference>
<name>A0ABR3IKA0_LOXSC</name>
<reference evidence="7 8" key="1">
    <citation type="submission" date="2024-06" db="EMBL/GenBank/DDBJ databases">
        <title>A chromosome-level genome assembly of beet webworm, Loxostege sticticalis.</title>
        <authorList>
            <person name="Zhang Y."/>
        </authorList>
    </citation>
    <scope>NUCLEOTIDE SEQUENCE [LARGE SCALE GENOMIC DNA]</scope>
    <source>
        <strain evidence="7">AQ026</strain>
        <tissue evidence="7">Whole body</tissue>
    </source>
</reference>